<feature type="compositionally biased region" description="Acidic residues" evidence="2">
    <location>
        <begin position="59"/>
        <end position="73"/>
    </location>
</feature>
<evidence type="ECO:0000259" key="4">
    <source>
        <dbReference type="PROSITE" id="PS51123"/>
    </source>
</evidence>
<dbReference type="RefSeq" id="WP_267774008.1">
    <property type="nucleotide sequence ID" value="NZ_JAPNKE010000002.1"/>
</dbReference>
<dbReference type="Proteomes" id="UP001150924">
    <property type="component" value="Unassembled WGS sequence"/>
</dbReference>
<dbReference type="PANTHER" id="PTHR30329">
    <property type="entry name" value="STATOR ELEMENT OF FLAGELLAR MOTOR COMPLEX"/>
    <property type="match status" value="1"/>
</dbReference>
<dbReference type="Gene3D" id="3.30.1330.60">
    <property type="entry name" value="OmpA-like domain"/>
    <property type="match status" value="1"/>
</dbReference>
<dbReference type="EMBL" id="JAPNKE010000002">
    <property type="protein sequence ID" value="MCY1010878.1"/>
    <property type="molecule type" value="Genomic_DNA"/>
</dbReference>
<dbReference type="InterPro" id="IPR050330">
    <property type="entry name" value="Bact_OuterMem_StrucFunc"/>
</dbReference>
<evidence type="ECO:0000256" key="1">
    <source>
        <dbReference type="PROSITE-ProRule" id="PRU00473"/>
    </source>
</evidence>
<dbReference type="GO" id="GO:0016020">
    <property type="term" value="C:membrane"/>
    <property type="evidence" value="ECO:0007669"/>
    <property type="project" value="UniProtKB-UniRule"/>
</dbReference>
<evidence type="ECO:0000313" key="6">
    <source>
        <dbReference type="Proteomes" id="UP001150924"/>
    </source>
</evidence>
<accession>A0A9X3F3M3</accession>
<feature type="region of interest" description="Disordered" evidence="2">
    <location>
        <begin position="13"/>
        <end position="86"/>
    </location>
</feature>
<feature type="signal peptide" evidence="3">
    <location>
        <begin position="1"/>
        <end position="21"/>
    </location>
</feature>
<feature type="chain" id="PRO_5040788845" evidence="3">
    <location>
        <begin position="22"/>
        <end position="267"/>
    </location>
</feature>
<feature type="compositionally biased region" description="Basic and acidic residues" evidence="2">
    <location>
        <begin position="74"/>
        <end position="84"/>
    </location>
</feature>
<dbReference type="SUPFAM" id="SSF103088">
    <property type="entry name" value="OmpA-like"/>
    <property type="match status" value="1"/>
</dbReference>
<dbReference type="Pfam" id="PF00691">
    <property type="entry name" value="OmpA"/>
    <property type="match status" value="1"/>
</dbReference>
<keyword evidence="1" id="KW-0472">Membrane</keyword>
<reference evidence="5" key="1">
    <citation type="submission" date="2022-11" db="EMBL/GenBank/DDBJ databases">
        <title>Minimal conservation of predation-associated metabolite biosynthetic gene clusters underscores biosynthetic potential of Myxococcota including descriptions for ten novel species: Archangium lansinium sp. nov., Myxococcus landrumus sp. nov., Nannocystis bai.</title>
        <authorList>
            <person name="Ahearne A."/>
            <person name="Stevens C."/>
            <person name="Phillips K."/>
        </authorList>
    </citation>
    <scope>NUCLEOTIDE SEQUENCE</scope>
    <source>
        <strain evidence="5">Na p29</strain>
    </source>
</reference>
<feature type="compositionally biased region" description="Polar residues" evidence="2">
    <location>
        <begin position="15"/>
        <end position="27"/>
    </location>
</feature>
<dbReference type="CDD" id="cd07185">
    <property type="entry name" value="OmpA_C-like"/>
    <property type="match status" value="1"/>
</dbReference>
<dbReference type="PROSITE" id="PS51123">
    <property type="entry name" value="OMPA_2"/>
    <property type="match status" value="1"/>
</dbReference>
<proteinExistence type="predicted"/>
<protein>
    <submittedName>
        <fullName evidence="5">OmpA family protein</fullName>
    </submittedName>
</protein>
<evidence type="ECO:0000313" key="5">
    <source>
        <dbReference type="EMBL" id="MCY1010878.1"/>
    </source>
</evidence>
<dbReference type="AlphaFoldDB" id="A0A9X3F3M3"/>
<gene>
    <name evidence="5" type="ORF">OV079_36000</name>
</gene>
<dbReference type="PANTHER" id="PTHR30329:SF21">
    <property type="entry name" value="LIPOPROTEIN YIAD-RELATED"/>
    <property type="match status" value="1"/>
</dbReference>
<organism evidence="5 6">
    <name type="scientific">Nannocystis pusilla</name>
    <dbReference type="NCBI Taxonomy" id="889268"/>
    <lineage>
        <taxon>Bacteria</taxon>
        <taxon>Pseudomonadati</taxon>
        <taxon>Myxococcota</taxon>
        <taxon>Polyangia</taxon>
        <taxon>Nannocystales</taxon>
        <taxon>Nannocystaceae</taxon>
        <taxon>Nannocystis</taxon>
    </lineage>
</organism>
<keyword evidence="3" id="KW-0732">Signal</keyword>
<evidence type="ECO:0000256" key="3">
    <source>
        <dbReference type="SAM" id="SignalP"/>
    </source>
</evidence>
<keyword evidence="6" id="KW-1185">Reference proteome</keyword>
<dbReference type="InterPro" id="IPR036737">
    <property type="entry name" value="OmpA-like_sf"/>
</dbReference>
<feature type="domain" description="OmpA-like" evidence="4">
    <location>
        <begin position="132"/>
        <end position="248"/>
    </location>
</feature>
<evidence type="ECO:0000256" key="2">
    <source>
        <dbReference type="SAM" id="MobiDB-lite"/>
    </source>
</evidence>
<sequence length="267" mass="29341">MRRLALAAALLACKSSPQAPASGTTARPASPLVRAPDTTDDRDADRDADRVPDARDGCPDEPEDVDAFEDEDGCVDRDNDRDGVPDAYEWIDGRWTNCDRRIKNGNETDCRNLPEDLDGEWDHDGCPDVMCIDSCQVKLAERLRLDRRGRPLPGSDAILDAVAETLRAAPDIELYVEAHVDAQRDASAAVRATGRTAEAVVEALVGRGIDRARLTPLGWGHEKPIDRNTTEDGRANNRRVEFVQRDGCGCEDRPAGRADARPAWDCR</sequence>
<dbReference type="InterPro" id="IPR006665">
    <property type="entry name" value="OmpA-like"/>
</dbReference>
<feature type="compositionally biased region" description="Basic and acidic residues" evidence="2">
    <location>
        <begin position="37"/>
        <end position="58"/>
    </location>
</feature>
<comment type="caution">
    <text evidence="5">The sequence shown here is derived from an EMBL/GenBank/DDBJ whole genome shotgun (WGS) entry which is preliminary data.</text>
</comment>
<name>A0A9X3F3M3_9BACT</name>